<dbReference type="InterPro" id="IPR016181">
    <property type="entry name" value="Acyl_CoA_acyltransferase"/>
</dbReference>
<dbReference type="InterPro" id="IPR038740">
    <property type="entry name" value="BioF2-like_GNAT_dom"/>
</dbReference>
<protein>
    <recommendedName>
        <fullName evidence="1">N-acetyltransferase domain-containing protein</fullName>
    </recommendedName>
</protein>
<gene>
    <name evidence="2" type="ORF">A2368_02695</name>
</gene>
<dbReference type="SUPFAM" id="SSF55729">
    <property type="entry name" value="Acyl-CoA N-acyltransferases (Nat)"/>
    <property type="match status" value="1"/>
</dbReference>
<name>A0A1F5FIY6_9BACT</name>
<organism evidence="2 3">
    <name type="scientific">Candidatus Collierbacteria bacterium RIFOXYB1_FULL_49_13</name>
    <dbReference type="NCBI Taxonomy" id="1817728"/>
    <lineage>
        <taxon>Bacteria</taxon>
        <taxon>Candidatus Collieribacteriota</taxon>
    </lineage>
</organism>
<dbReference type="InterPro" id="IPR000182">
    <property type="entry name" value="GNAT_dom"/>
</dbReference>
<dbReference type="Proteomes" id="UP000176682">
    <property type="component" value="Unassembled WGS sequence"/>
</dbReference>
<accession>A0A1F5FIY6</accession>
<reference evidence="2 3" key="1">
    <citation type="journal article" date="2016" name="Nat. Commun.">
        <title>Thousands of microbial genomes shed light on interconnected biogeochemical processes in an aquifer system.</title>
        <authorList>
            <person name="Anantharaman K."/>
            <person name="Brown C.T."/>
            <person name="Hug L.A."/>
            <person name="Sharon I."/>
            <person name="Castelle C.J."/>
            <person name="Probst A.J."/>
            <person name="Thomas B.C."/>
            <person name="Singh A."/>
            <person name="Wilkins M.J."/>
            <person name="Karaoz U."/>
            <person name="Brodie E.L."/>
            <person name="Williams K.H."/>
            <person name="Hubbard S.S."/>
            <person name="Banfield J.F."/>
        </authorList>
    </citation>
    <scope>NUCLEOTIDE SEQUENCE [LARGE SCALE GENOMIC DNA]</scope>
</reference>
<evidence type="ECO:0000313" key="3">
    <source>
        <dbReference type="Proteomes" id="UP000176682"/>
    </source>
</evidence>
<dbReference type="Gene3D" id="3.40.630.30">
    <property type="match status" value="1"/>
</dbReference>
<comment type="caution">
    <text evidence="2">The sequence shown here is derived from an EMBL/GenBank/DDBJ whole genome shotgun (WGS) entry which is preliminary data.</text>
</comment>
<sequence>MNQQSNYAFLQKYQRLQLSVMFDDLIDLEFATIGFSKTDPSSFWNLALTDELLNEKQLDEIETKLTSLNRKTTIYFENRHDLANLVSLLVIRNYKKSFEDCWQFWDNGQIDTKHFESTKKVNTDKDLKIFIDTFNACYRKDDPQNPYGELGEYLRVTEDAWHRHHAANRLEYFLTYKGDRPVAVSTLTNYEDIGYISNVGSLMEVRGEGFGKAATHYCVDRSIRNGHTEHCLATEEGHYPNEFYKRIGFSIRFTALGYTQTASTN</sequence>
<evidence type="ECO:0000313" key="2">
    <source>
        <dbReference type="EMBL" id="OGD79618.1"/>
    </source>
</evidence>
<feature type="domain" description="N-acetyltransferase" evidence="1">
    <location>
        <begin position="117"/>
        <end position="265"/>
    </location>
</feature>
<evidence type="ECO:0000259" key="1">
    <source>
        <dbReference type="PROSITE" id="PS51186"/>
    </source>
</evidence>
<dbReference type="AlphaFoldDB" id="A0A1F5FIY6"/>
<proteinExistence type="predicted"/>
<dbReference type="PROSITE" id="PS51186">
    <property type="entry name" value="GNAT"/>
    <property type="match status" value="1"/>
</dbReference>
<dbReference type="GO" id="GO:0016747">
    <property type="term" value="F:acyltransferase activity, transferring groups other than amino-acyl groups"/>
    <property type="evidence" value="ECO:0007669"/>
    <property type="project" value="InterPro"/>
</dbReference>
<dbReference type="Pfam" id="PF13480">
    <property type="entry name" value="Acetyltransf_6"/>
    <property type="match status" value="1"/>
</dbReference>
<dbReference type="EMBL" id="MFAM01000016">
    <property type="protein sequence ID" value="OGD79618.1"/>
    <property type="molecule type" value="Genomic_DNA"/>
</dbReference>